<dbReference type="VEuPathDB" id="FungiDB:MFRU_037g00300"/>
<protein>
    <submittedName>
        <fullName evidence="1">Uncharacterized protein</fullName>
    </submittedName>
</protein>
<gene>
    <name evidence="1" type="ORF">EYC84_000767</name>
</gene>
<dbReference type="EMBL" id="VICG01000008">
    <property type="protein sequence ID" value="KAA8569097.1"/>
    <property type="molecule type" value="Genomic_DNA"/>
</dbReference>
<evidence type="ECO:0000313" key="2">
    <source>
        <dbReference type="Proteomes" id="UP000322873"/>
    </source>
</evidence>
<dbReference type="AlphaFoldDB" id="A0A5M9JK36"/>
<name>A0A5M9JK36_MONFR</name>
<proteinExistence type="predicted"/>
<accession>A0A5M9JK36</accession>
<keyword evidence="2" id="KW-1185">Reference proteome</keyword>
<dbReference type="Proteomes" id="UP000322873">
    <property type="component" value="Unassembled WGS sequence"/>
</dbReference>
<reference evidence="1 2" key="1">
    <citation type="submission" date="2019-06" db="EMBL/GenBank/DDBJ databases">
        <title>Genome Sequence of the Brown Rot Fungal Pathogen Monilinia fructicola.</title>
        <authorList>
            <person name="De Miccolis Angelini R.M."/>
            <person name="Landi L."/>
            <person name="Abate D."/>
            <person name="Pollastro S."/>
            <person name="Romanazzi G."/>
            <person name="Faretra F."/>
        </authorList>
    </citation>
    <scope>NUCLEOTIDE SEQUENCE [LARGE SCALE GENOMIC DNA]</scope>
    <source>
        <strain evidence="1 2">Mfrc123</strain>
    </source>
</reference>
<evidence type="ECO:0000313" key="1">
    <source>
        <dbReference type="EMBL" id="KAA8569097.1"/>
    </source>
</evidence>
<sequence length="125" mass="14194">MKLFDALQSLVPLRDSGSVYRHQFPELWEGTVMAKKPDSVVPVHRVVAEICFKPGEPAYYDISAIDNHTDNSGIHHMFPVNAPLSEYFRPGCDWFPCNNCYIMPTDPHTRASDETDFIVEVGTKH</sequence>
<organism evidence="1 2">
    <name type="scientific">Monilinia fructicola</name>
    <name type="common">Brown rot fungus</name>
    <name type="synonym">Ciboria fructicola</name>
    <dbReference type="NCBI Taxonomy" id="38448"/>
    <lineage>
        <taxon>Eukaryota</taxon>
        <taxon>Fungi</taxon>
        <taxon>Dikarya</taxon>
        <taxon>Ascomycota</taxon>
        <taxon>Pezizomycotina</taxon>
        <taxon>Leotiomycetes</taxon>
        <taxon>Helotiales</taxon>
        <taxon>Sclerotiniaceae</taxon>
        <taxon>Monilinia</taxon>
    </lineage>
</organism>
<comment type="caution">
    <text evidence="1">The sequence shown here is derived from an EMBL/GenBank/DDBJ whole genome shotgun (WGS) entry which is preliminary data.</text>
</comment>